<evidence type="ECO:0000313" key="2">
    <source>
        <dbReference type="Proteomes" id="UP000308092"/>
    </source>
</evidence>
<sequence length="108" mass="11680">MGFGSIREAFFVRREMSLQEGDSGKIQAVVSASDQFVFVSNTCFEIIAHNHADGSSTLIVPRPDAGGTILLGGGEQRSLTLVAKLHSQMAKDDPRFLSTHAFDILKVT</sequence>
<keyword evidence="2" id="KW-1185">Reference proteome</keyword>
<comment type="caution">
    <text evidence="1">The sequence shown here is derived from an EMBL/GenBank/DDBJ whole genome shotgun (WGS) entry which is preliminary data.</text>
</comment>
<reference evidence="1 2" key="1">
    <citation type="submission" date="2019-03" db="EMBL/GenBank/DDBJ databases">
        <title>The genome sequence of a newly discovered highly antifungal drug resistant Aspergillus species, Aspergillus tanneri NIH 1004.</title>
        <authorList>
            <person name="Mounaud S."/>
            <person name="Singh I."/>
            <person name="Joardar V."/>
            <person name="Pakala S."/>
            <person name="Pakala S."/>
            <person name="Venepally P."/>
            <person name="Hoover J."/>
            <person name="Nierman W."/>
            <person name="Chung J."/>
            <person name="Losada L."/>
        </authorList>
    </citation>
    <scope>NUCLEOTIDE SEQUENCE [LARGE SCALE GENOMIC DNA]</scope>
    <source>
        <strain evidence="1 2">NIH1004</strain>
    </source>
</reference>
<dbReference type="Proteomes" id="UP000308092">
    <property type="component" value="Unassembled WGS sequence"/>
</dbReference>
<proteinExistence type="predicted"/>
<protein>
    <submittedName>
        <fullName evidence="1">Uncharacterized protein</fullName>
    </submittedName>
</protein>
<name>A0A4S3JFG6_9EURO</name>
<evidence type="ECO:0000313" key="1">
    <source>
        <dbReference type="EMBL" id="THC93875.1"/>
    </source>
</evidence>
<dbReference type="EMBL" id="SOSA01000239">
    <property type="protein sequence ID" value="THC93875.1"/>
    <property type="molecule type" value="Genomic_DNA"/>
</dbReference>
<dbReference type="AlphaFoldDB" id="A0A4S3JFG6"/>
<organism evidence="1 2">
    <name type="scientific">Aspergillus tanneri</name>
    <dbReference type="NCBI Taxonomy" id="1220188"/>
    <lineage>
        <taxon>Eukaryota</taxon>
        <taxon>Fungi</taxon>
        <taxon>Dikarya</taxon>
        <taxon>Ascomycota</taxon>
        <taxon>Pezizomycotina</taxon>
        <taxon>Eurotiomycetes</taxon>
        <taxon>Eurotiomycetidae</taxon>
        <taxon>Eurotiales</taxon>
        <taxon>Aspergillaceae</taxon>
        <taxon>Aspergillus</taxon>
        <taxon>Aspergillus subgen. Circumdati</taxon>
    </lineage>
</organism>
<gene>
    <name evidence="1" type="ORF">EYZ11_006657</name>
</gene>
<dbReference type="VEuPathDB" id="FungiDB:EYZ11_006657"/>
<accession>A0A4S3JFG6</accession>